<feature type="compositionally biased region" description="Polar residues" evidence="4">
    <location>
        <begin position="761"/>
        <end position="781"/>
    </location>
</feature>
<dbReference type="AlphaFoldDB" id="A0A0D6EPG3"/>
<sequence>MPLLRRRPVPLLPLPNFDGLANDAPVFYLKATGEVFLDYESYAARLTFLLSRTFQCEYSGKTNLDYFSALQSEKAESRVVRERFPDELKGRVLATVQFQVMGRLDSLVDLVYERYKDRYFAGEKVFVDLSGDKYFARISQVFPPQAIRDAYASSLASATPAPSSSSTPAPSPDDYTPIVHKTGTNLNIEAKKARADDEPDEYLYTVQLMDEEHKFEGSFMEVKAKALSRDRLAFSKSILKRYIRECVQRDASIGAPWVVKPSIAKAFGIETQQNEDVEQRNKAIREGKLAKRRKTGPEGTPVESAAKRRKTDDGPSAPSAPKAPGEGPKKPIKYPIEDLDLDPMSIHDGRVLRRVNSELPTLPPKPLPKRNLPVPNECFDAFIETWNMLNTFSKPLSLSPFTLDDYAGALTHSTRTPGQKCVLLAEIHASLTNIIGTDTSRVLGSTSAQPVWATAAAAPTAAKEEGAEGTPVKPEGAEDVEDTPRGSPAPDAADEEDGATGGYPQLTPEQIFFNRLVRRGISYGKRWDRQAKLKSEQGREGWERHLIGAICQRGGPLHLENFVGIMKHLFKGDPAVEEEVEGAEEGQREETPVKEEEADANGANGAEGGGGGPPQSSQLTDVDQLSSAGGGGGENGASPEDAYLTLPLADKLAIISYLCTLVMGSKLVRGYVDEAETLLTDYRKQRADVNKERKALQEQKATLDGKDVKDGAPVVNGNGVATNGDRATPMDIDSRPPSEAGDVSSRAPLTTAGDDEEEDQLATSDAESSVAPSETGSSAISRRQAALEEKRLAQLEAAKARSSAVSDPARDSAKARTAAGAAKARTSVEDKLASNAERDDVVEREFRRFQGVSRCRPLGRDRFFCRYWWFDGVGGMELVGDKGVQYGTGRLFVQGPSREDWELISDVRARGGEGEKAMLERRMREEVVEEEAKLVGVNEWAFYEHEEELDALQSWLNAKGTRELALKNAIAKWRGYILAGSKKRQHVRRPSPSHLPLFHAHSLTPPRVAQDLAHPELPRYEAPSGGRRSTRSKHDDSPQNTYLGWRNSLAKY</sequence>
<keyword evidence="8" id="KW-1185">Reference proteome</keyword>
<reference evidence="8" key="1">
    <citation type="submission" date="2015-02" db="EMBL/GenBank/DDBJ databases">
        <authorList>
            <person name="Gon?alves P."/>
        </authorList>
    </citation>
    <scope>NUCLEOTIDE SEQUENCE [LARGE SCALE GENOMIC DNA]</scope>
</reference>
<evidence type="ECO:0000259" key="5">
    <source>
        <dbReference type="PROSITE" id="PS50827"/>
    </source>
</evidence>
<dbReference type="GO" id="GO:0000781">
    <property type="term" value="C:chromosome, telomeric region"/>
    <property type="evidence" value="ECO:0007669"/>
    <property type="project" value="GOC"/>
</dbReference>
<feature type="region of interest" description="Disordered" evidence="4">
    <location>
        <begin position="273"/>
        <end position="336"/>
    </location>
</feature>
<dbReference type="Pfam" id="PF10537">
    <property type="entry name" value="WAC_Acf1_DNA_bd"/>
    <property type="match status" value="1"/>
</dbReference>
<feature type="non-terminal residue" evidence="7">
    <location>
        <position position="1"/>
    </location>
</feature>
<comment type="subcellular location">
    <subcellularLocation>
        <location evidence="1 3">Nucleus</location>
    </subcellularLocation>
</comment>
<keyword evidence="2 3" id="KW-0539">Nucleus</keyword>
<dbReference type="EMBL" id="CENE01000016">
    <property type="protein sequence ID" value="CEQ41653.1"/>
    <property type="molecule type" value="Genomic_DNA"/>
</dbReference>
<feature type="compositionally biased region" description="Basic and acidic residues" evidence="4">
    <location>
        <begin position="277"/>
        <end position="289"/>
    </location>
</feature>
<feature type="domain" description="DDT" evidence="5">
    <location>
        <begin position="376"/>
        <end position="441"/>
    </location>
</feature>
<evidence type="ECO:0000256" key="3">
    <source>
        <dbReference type="PROSITE-ProRule" id="PRU00475"/>
    </source>
</evidence>
<organism evidence="7 8">
    <name type="scientific">Sporidiobolus salmonicolor</name>
    <name type="common">Yeast-like fungus</name>
    <name type="synonym">Sporobolomyces salmonicolor</name>
    <dbReference type="NCBI Taxonomy" id="5005"/>
    <lineage>
        <taxon>Eukaryota</taxon>
        <taxon>Fungi</taxon>
        <taxon>Dikarya</taxon>
        <taxon>Basidiomycota</taxon>
        <taxon>Pucciniomycotina</taxon>
        <taxon>Microbotryomycetes</taxon>
        <taxon>Sporidiobolales</taxon>
        <taxon>Sporidiobolaceae</taxon>
        <taxon>Sporobolomyces</taxon>
    </lineage>
</organism>
<feature type="compositionally biased region" description="Low complexity" evidence="4">
    <location>
        <begin position="158"/>
        <end position="168"/>
    </location>
</feature>
<dbReference type="PROSITE" id="PS51136">
    <property type="entry name" value="WAC"/>
    <property type="match status" value="1"/>
</dbReference>
<feature type="region of interest" description="Disordered" evidence="4">
    <location>
        <begin position="576"/>
        <end position="636"/>
    </location>
</feature>
<feature type="region of interest" description="Disordered" evidence="4">
    <location>
        <begin position="1014"/>
        <end position="1052"/>
    </location>
</feature>
<evidence type="ECO:0000256" key="1">
    <source>
        <dbReference type="ARBA" id="ARBA00004123"/>
    </source>
</evidence>
<feature type="region of interest" description="Disordered" evidence="4">
    <location>
        <begin position="455"/>
        <end position="507"/>
    </location>
</feature>
<evidence type="ECO:0000259" key="6">
    <source>
        <dbReference type="PROSITE" id="PS51136"/>
    </source>
</evidence>
<dbReference type="PROSITE" id="PS50827">
    <property type="entry name" value="DDT"/>
    <property type="match status" value="1"/>
</dbReference>
<gene>
    <name evidence="7" type="primary">SPOSA6832_03398</name>
</gene>
<feature type="domain" description="WAC" evidence="6">
    <location>
        <begin position="24"/>
        <end position="133"/>
    </location>
</feature>
<evidence type="ECO:0000256" key="2">
    <source>
        <dbReference type="ARBA" id="ARBA00023242"/>
    </source>
</evidence>
<name>A0A0D6EPG3_SPOSA</name>
<dbReference type="Pfam" id="PF02791">
    <property type="entry name" value="DDT"/>
    <property type="match status" value="1"/>
</dbReference>
<dbReference type="Pfam" id="PF15613">
    <property type="entry name" value="WSD"/>
    <property type="match status" value="1"/>
</dbReference>
<evidence type="ECO:0000313" key="7">
    <source>
        <dbReference type="EMBL" id="CEQ41653.1"/>
    </source>
</evidence>
<dbReference type="Proteomes" id="UP000243876">
    <property type="component" value="Unassembled WGS sequence"/>
</dbReference>
<feature type="compositionally biased region" description="Low complexity" evidence="4">
    <location>
        <begin position="815"/>
        <end position="825"/>
    </location>
</feature>
<feature type="region of interest" description="Disordered" evidence="4">
    <location>
        <begin position="158"/>
        <end position="180"/>
    </location>
</feature>
<feature type="region of interest" description="Disordered" evidence="4">
    <location>
        <begin position="799"/>
        <end position="830"/>
    </location>
</feature>
<dbReference type="GO" id="GO:0031509">
    <property type="term" value="P:subtelomeric heterochromatin formation"/>
    <property type="evidence" value="ECO:0007669"/>
    <property type="project" value="TreeGrafter"/>
</dbReference>
<feature type="compositionally biased region" description="Polar residues" evidence="4">
    <location>
        <begin position="614"/>
        <end position="627"/>
    </location>
</feature>
<feature type="compositionally biased region" description="Basic and acidic residues" evidence="4">
    <location>
        <begin position="585"/>
        <end position="595"/>
    </location>
</feature>
<dbReference type="OrthoDB" id="332390at2759"/>
<protein>
    <submittedName>
        <fullName evidence="7">SPOSA6832_03398-mRNA-1:cds</fullName>
    </submittedName>
</protein>
<feature type="region of interest" description="Disordered" evidence="4">
    <location>
        <begin position="698"/>
        <end position="785"/>
    </location>
</feature>
<dbReference type="GO" id="GO:0000785">
    <property type="term" value="C:chromatin"/>
    <property type="evidence" value="ECO:0007669"/>
    <property type="project" value="UniProtKB-ARBA"/>
</dbReference>
<accession>A0A0D6EPG3</accession>
<feature type="compositionally biased region" description="Basic and acidic residues" evidence="4">
    <location>
        <begin position="698"/>
        <end position="710"/>
    </location>
</feature>
<feature type="compositionally biased region" description="Low complexity" evidence="4">
    <location>
        <begin position="314"/>
        <end position="326"/>
    </location>
</feature>
<dbReference type="PANTHER" id="PTHR32075">
    <property type="entry name" value="ISWI CHROMATIN-REMODELING COMPLEX SUBUNIT YPL216W-RELATED"/>
    <property type="match status" value="1"/>
</dbReference>
<dbReference type="InterPro" id="IPR013136">
    <property type="entry name" value="WSTF_Acf1_Cbp146"/>
</dbReference>
<dbReference type="PANTHER" id="PTHR32075:SF6">
    <property type="entry name" value="ISWI CHROMATIN-REMODELING COMPLEX SUBUNIT YPL216W-RELATED"/>
    <property type="match status" value="1"/>
</dbReference>
<proteinExistence type="predicted"/>
<evidence type="ECO:0000256" key="4">
    <source>
        <dbReference type="SAM" id="MobiDB-lite"/>
    </source>
</evidence>
<evidence type="ECO:0000313" key="8">
    <source>
        <dbReference type="Proteomes" id="UP000243876"/>
    </source>
</evidence>
<dbReference type="InterPro" id="IPR028941">
    <property type="entry name" value="WHIM2_dom"/>
</dbReference>
<dbReference type="GO" id="GO:0005634">
    <property type="term" value="C:nucleus"/>
    <property type="evidence" value="ECO:0007669"/>
    <property type="project" value="UniProtKB-SubCell"/>
</dbReference>
<dbReference type="InterPro" id="IPR018501">
    <property type="entry name" value="DDT_dom"/>
</dbReference>